<name>A0ABQ9LWP8_HEVBR</name>
<dbReference type="Pfam" id="PF00023">
    <property type="entry name" value="Ank"/>
    <property type="match status" value="1"/>
</dbReference>
<dbReference type="InterPro" id="IPR036770">
    <property type="entry name" value="Ankyrin_rpt-contain_sf"/>
</dbReference>
<dbReference type="Pfam" id="PF13962">
    <property type="entry name" value="PGG"/>
    <property type="match status" value="1"/>
</dbReference>
<keyword evidence="5 7" id="KW-0040">ANK repeat</keyword>
<dbReference type="Proteomes" id="UP001174677">
    <property type="component" value="Chromosome 10"/>
</dbReference>
<evidence type="ECO:0000313" key="12">
    <source>
        <dbReference type="Proteomes" id="UP001174677"/>
    </source>
</evidence>
<dbReference type="PANTHER" id="PTHR24186">
    <property type="entry name" value="PROTEIN PHOSPHATASE 1 REGULATORY SUBUNIT"/>
    <property type="match status" value="1"/>
</dbReference>
<evidence type="ECO:0000256" key="4">
    <source>
        <dbReference type="ARBA" id="ARBA00022989"/>
    </source>
</evidence>
<dbReference type="InterPro" id="IPR026961">
    <property type="entry name" value="PGG_dom"/>
</dbReference>
<dbReference type="EMBL" id="JARPOI010000010">
    <property type="protein sequence ID" value="KAJ9170964.1"/>
    <property type="molecule type" value="Genomic_DNA"/>
</dbReference>
<feature type="transmembrane region" description="Helical" evidence="9">
    <location>
        <begin position="640"/>
        <end position="660"/>
    </location>
</feature>
<feature type="region of interest" description="Disordered" evidence="8">
    <location>
        <begin position="398"/>
        <end position="425"/>
    </location>
</feature>
<gene>
    <name evidence="11" type="ORF">P3X46_019022</name>
</gene>
<evidence type="ECO:0000256" key="1">
    <source>
        <dbReference type="ARBA" id="ARBA00004141"/>
    </source>
</evidence>
<evidence type="ECO:0000256" key="2">
    <source>
        <dbReference type="ARBA" id="ARBA00022692"/>
    </source>
</evidence>
<comment type="subcellular location">
    <subcellularLocation>
        <location evidence="1">Membrane</location>
        <topology evidence="1">Multi-pass membrane protein</topology>
    </subcellularLocation>
</comment>
<dbReference type="PANTHER" id="PTHR24186:SF46">
    <property type="entry name" value="PROTEIN ACCELERATED CELL DEATH 6-LIKE"/>
    <property type="match status" value="1"/>
</dbReference>
<keyword evidence="2 9" id="KW-0812">Transmembrane</keyword>
<evidence type="ECO:0000256" key="8">
    <source>
        <dbReference type="SAM" id="MobiDB-lite"/>
    </source>
</evidence>
<feature type="domain" description="PGG" evidence="10">
    <location>
        <begin position="494"/>
        <end position="594"/>
    </location>
</feature>
<feature type="transmembrane region" description="Helical" evidence="9">
    <location>
        <begin position="500"/>
        <end position="519"/>
    </location>
</feature>
<dbReference type="Gene3D" id="1.25.40.20">
    <property type="entry name" value="Ankyrin repeat-containing domain"/>
    <property type="match status" value="2"/>
</dbReference>
<proteinExistence type="predicted"/>
<keyword evidence="3" id="KW-0677">Repeat</keyword>
<protein>
    <recommendedName>
        <fullName evidence="10">PGG domain-containing protein</fullName>
    </recommendedName>
</protein>
<accession>A0ABQ9LWP8</accession>
<dbReference type="SMART" id="SM00248">
    <property type="entry name" value="ANK"/>
    <property type="match status" value="9"/>
</dbReference>
<reference evidence="11 12" key="1">
    <citation type="journal article" date="2023" name="Plant Biotechnol. J.">
        <title>Chromosome-level wild Hevea brasiliensis genome provides new tools for genomic-assisted breeding and valuable loci to elevate rubber yield.</title>
        <authorList>
            <person name="Cheng H."/>
            <person name="Song X."/>
            <person name="Hu Y."/>
            <person name="Wu T."/>
            <person name="Yang Q."/>
            <person name="An Z."/>
            <person name="Feng S."/>
            <person name="Deng Z."/>
            <person name="Wu W."/>
            <person name="Zeng X."/>
            <person name="Tu M."/>
            <person name="Wang X."/>
            <person name="Huang H."/>
        </authorList>
    </citation>
    <scope>NUCLEOTIDE SEQUENCE [LARGE SCALE GENOMIC DNA]</scope>
    <source>
        <strain evidence="11">MT/VB/25A 57/8</strain>
    </source>
</reference>
<feature type="repeat" description="ANK" evidence="7">
    <location>
        <begin position="195"/>
        <end position="217"/>
    </location>
</feature>
<sequence length="675" mass="76653">MMTSIEELNWRQRHQRLDALKASQYPEQKNDGVKEMMDDGLYEVTKEDNVDAFIDELELVSSQSQLSLMNMIFNHVSPSGNNLLHVASSCGSKEITELLVSHFPCLIAVKNFQGDTALHVAARAGMLNTSTIFINYAVNYKESYGLLRMRNEKGNTPLHEAVINKHHEVAEHLVFYDHQLAYWQNGEDALQAEEKGKSPLYLAAENGDEKMLDILLQGIARDGDIKSLLQGRSPAHAAVMKKNLDILTLMVNRRPELLQFNEMGENPIHFASSIGYLKGVQFLLKNYRKGTIEKNEEGLYPIHVACKKGKLEVVKELLKEWRDPMDFLNEKGQNILHVAALNGRKNVVEYILGDDRFQELVNQRDKDGNTPLHLATKHNRPTAVYALVRDRRVLQDALNNENMTPYGEAQRQSKKLDQNAEPETQSTKLLENLEIPISDGKHKQLRPKTHKDSHGNRRDYYGVLMTHAILFLSGNLREHLIGCLTVESKRPSKEDINNRIQILLVVAVLVAGASFAGTVQVPGGSNDLSQKVKILKHLYFLYDLLALNFSVAASIILCWAQLYDLKLSHPAICLASWLVGASIFQMFMAFLFALGIDAVDFNLIFVATFAVGAIFLLIQTILFLPLFFVPFLTPLSFNKIFENLVSPFIYFWMFFLHFCFQDVLDRLNFTEEEEN</sequence>
<dbReference type="Pfam" id="PF12796">
    <property type="entry name" value="Ank_2"/>
    <property type="match status" value="3"/>
</dbReference>
<feature type="repeat" description="ANK" evidence="7">
    <location>
        <begin position="153"/>
        <end position="174"/>
    </location>
</feature>
<dbReference type="InterPro" id="IPR002110">
    <property type="entry name" value="Ankyrin_rpt"/>
</dbReference>
<keyword evidence="4 9" id="KW-1133">Transmembrane helix</keyword>
<evidence type="ECO:0000256" key="6">
    <source>
        <dbReference type="ARBA" id="ARBA00023136"/>
    </source>
</evidence>
<evidence type="ECO:0000256" key="5">
    <source>
        <dbReference type="ARBA" id="ARBA00023043"/>
    </source>
</evidence>
<dbReference type="PROSITE" id="PS50297">
    <property type="entry name" value="ANK_REP_REGION"/>
    <property type="match status" value="3"/>
</dbReference>
<evidence type="ECO:0000256" key="7">
    <source>
        <dbReference type="PROSITE-ProRule" id="PRU00023"/>
    </source>
</evidence>
<dbReference type="PROSITE" id="PS50088">
    <property type="entry name" value="ANK_REPEAT"/>
    <property type="match status" value="3"/>
</dbReference>
<keyword evidence="6 9" id="KW-0472">Membrane</keyword>
<organism evidence="11 12">
    <name type="scientific">Hevea brasiliensis</name>
    <name type="common">Para rubber tree</name>
    <name type="synonym">Siphonia brasiliensis</name>
    <dbReference type="NCBI Taxonomy" id="3981"/>
    <lineage>
        <taxon>Eukaryota</taxon>
        <taxon>Viridiplantae</taxon>
        <taxon>Streptophyta</taxon>
        <taxon>Embryophyta</taxon>
        <taxon>Tracheophyta</taxon>
        <taxon>Spermatophyta</taxon>
        <taxon>Magnoliopsida</taxon>
        <taxon>eudicotyledons</taxon>
        <taxon>Gunneridae</taxon>
        <taxon>Pentapetalae</taxon>
        <taxon>rosids</taxon>
        <taxon>fabids</taxon>
        <taxon>Malpighiales</taxon>
        <taxon>Euphorbiaceae</taxon>
        <taxon>Crotonoideae</taxon>
        <taxon>Micrandreae</taxon>
        <taxon>Hevea</taxon>
    </lineage>
</organism>
<evidence type="ECO:0000256" key="9">
    <source>
        <dbReference type="SAM" id="Phobius"/>
    </source>
</evidence>
<dbReference type="SUPFAM" id="SSF48403">
    <property type="entry name" value="Ankyrin repeat"/>
    <property type="match status" value="1"/>
</dbReference>
<evidence type="ECO:0000256" key="3">
    <source>
        <dbReference type="ARBA" id="ARBA00022737"/>
    </source>
</evidence>
<feature type="transmembrane region" description="Helical" evidence="9">
    <location>
        <begin position="603"/>
        <end position="628"/>
    </location>
</feature>
<feature type="repeat" description="ANK" evidence="7">
    <location>
        <begin position="297"/>
        <end position="319"/>
    </location>
</feature>
<comment type="caution">
    <text evidence="11">The sequence shown here is derived from an EMBL/GenBank/DDBJ whole genome shotgun (WGS) entry which is preliminary data.</text>
</comment>
<feature type="transmembrane region" description="Helical" evidence="9">
    <location>
        <begin position="540"/>
        <end position="562"/>
    </location>
</feature>
<keyword evidence="12" id="KW-1185">Reference proteome</keyword>
<evidence type="ECO:0000313" key="11">
    <source>
        <dbReference type="EMBL" id="KAJ9170964.1"/>
    </source>
</evidence>
<feature type="transmembrane region" description="Helical" evidence="9">
    <location>
        <begin position="574"/>
        <end position="596"/>
    </location>
</feature>
<evidence type="ECO:0000259" key="10">
    <source>
        <dbReference type="Pfam" id="PF13962"/>
    </source>
</evidence>